<proteinExistence type="predicted"/>
<feature type="chain" id="PRO_5026775729" description="Polymer-forming cytoskeletal protein" evidence="1">
    <location>
        <begin position="20"/>
        <end position="593"/>
    </location>
</feature>
<sequence>MRLLAMACALLVAAAPARAQVRDTTAAADTAIDYTGVPRDVARDVRDVAEAPSTLRLRGDHEIEAGRTVNGDVLALDGTLTVTGTVAGRIVAVDADVVFSTGASVGGDVLAVRGTVTGQATANVGGSVRVYSGGLRALADVVRGGAAEEWRWLRRWRDRNRGSGSELTVTTGRTYNRVEGLPVYAGPTLRQRAGRALTTVRAFGVLRTAHGASLTSAGAGHLVTAEVRFGADRGIALGGSSFDVVEAVEGWQLPASEVGLATLLLHRDYRDYYNRHGADLRLRLIASADADLSLAYSDERWGSAADRDPFSILRNGRPWRPNPRMDEGRFHLATVSARVDTRNRVDDPWAGWYVLADYESGAGRSGTSAPRSEVIASAPRAVTRYGRGFLDVRRYNRLAPGAQLNVRAVLGGWLHGDELPLQRRLSVGGPGTIPGFDFRRAVGETDVQQCSGGPAVAPPGTPAECDRVVLAQAEYRGDLRLNIAPFAAFGLAPDVRGLAATPDDARRVRARIRSEWVLFFDAGRGWRVGERSGELRYPRTSLPSLGTFRSDVGVGVLFGTGATGFDQFGVYVAKAVSDASEPVNVLVRVRRRF</sequence>
<keyword evidence="1" id="KW-0732">Signal</keyword>
<evidence type="ECO:0000256" key="1">
    <source>
        <dbReference type="SAM" id="SignalP"/>
    </source>
</evidence>
<dbReference type="EMBL" id="CADCTX010000230">
    <property type="protein sequence ID" value="CAA9307946.1"/>
    <property type="molecule type" value="Genomic_DNA"/>
</dbReference>
<dbReference type="Gene3D" id="2.40.160.50">
    <property type="entry name" value="membrane protein fhac: a member of the omp85/tpsb transporter family"/>
    <property type="match status" value="1"/>
</dbReference>
<dbReference type="AlphaFoldDB" id="A0A6J4KJJ4"/>
<evidence type="ECO:0000313" key="2">
    <source>
        <dbReference type="EMBL" id="CAA9307946.1"/>
    </source>
</evidence>
<reference evidence="2" key="1">
    <citation type="submission" date="2020-02" db="EMBL/GenBank/DDBJ databases">
        <authorList>
            <person name="Meier V. D."/>
        </authorList>
    </citation>
    <scope>NUCLEOTIDE SEQUENCE</scope>
    <source>
        <strain evidence="2">AVDCRST_MAG40</strain>
    </source>
</reference>
<organism evidence="2">
    <name type="scientific">uncultured Gemmatimonadaceae bacterium</name>
    <dbReference type="NCBI Taxonomy" id="246130"/>
    <lineage>
        <taxon>Bacteria</taxon>
        <taxon>Pseudomonadati</taxon>
        <taxon>Gemmatimonadota</taxon>
        <taxon>Gemmatimonadia</taxon>
        <taxon>Gemmatimonadales</taxon>
        <taxon>Gemmatimonadaceae</taxon>
        <taxon>environmental samples</taxon>
    </lineage>
</organism>
<feature type="signal peptide" evidence="1">
    <location>
        <begin position="1"/>
        <end position="19"/>
    </location>
</feature>
<name>A0A6J4KJJ4_9BACT</name>
<protein>
    <recommendedName>
        <fullName evidence="3">Polymer-forming cytoskeletal protein</fullName>
    </recommendedName>
</protein>
<accession>A0A6J4KJJ4</accession>
<evidence type="ECO:0008006" key="3">
    <source>
        <dbReference type="Google" id="ProtNLM"/>
    </source>
</evidence>
<gene>
    <name evidence="2" type="ORF">AVDCRST_MAG40-790</name>
</gene>